<evidence type="ECO:0008006" key="3">
    <source>
        <dbReference type="Google" id="ProtNLM"/>
    </source>
</evidence>
<dbReference type="AlphaFoldDB" id="A0A8T3YQC4"/>
<dbReference type="Proteomes" id="UP000732298">
    <property type="component" value="Unassembled WGS sequence"/>
</dbReference>
<accession>A0A8T3YQC4</accession>
<dbReference type="Gene3D" id="3.40.50.1010">
    <property type="entry name" value="5'-nuclease"/>
    <property type="match status" value="1"/>
</dbReference>
<evidence type="ECO:0000313" key="2">
    <source>
        <dbReference type="Proteomes" id="UP000732298"/>
    </source>
</evidence>
<dbReference type="InterPro" id="IPR029060">
    <property type="entry name" value="PIN-like_dom_sf"/>
</dbReference>
<dbReference type="EMBL" id="JACQPB010000033">
    <property type="protein sequence ID" value="MBI4210359.1"/>
    <property type="molecule type" value="Genomic_DNA"/>
</dbReference>
<dbReference type="SUPFAM" id="SSF88723">
    <property type="entry name" value="PIN domain-like"/>
    <property type="match status" value="1"/>
</dbReference>
<name>A0A8T3YQC4_9ARCH</name>
<protein>
    <recommendedName>
        <fullName evidence="3">Type II toxin-antitoxin system VapC family toxin</fullName>
    </recommendedName>
</protein>
<comment type="caution">
    <text evidence="1">The sequence shown here is derived from an EMBL/GenBank/DDBJ whole genome shotgun (WGS) entry which is preliminary data.</text>
</comment>
<evidence type="ECO:0000313" key="1">
    <source>
        <dbReference type="EMBL" id="MBI4210359.1"/>
    </source>
</evidence>
<organism evidence="1 2">
    <name type="scientific">Candidatus Iainarchaeum sp</name>
    <dbReference type="NCBI Taxonomy" id="3101447"/>
    <lineage>
        <taxon>Archaea</taxon>
        <taxon>Candidatus Iainarchaeota</taxon>
        <taxon>Candidatus Iainarchaeia</taxon>
        <taxon>Candidatus Iainarchaeales</taxon>
        <taxon>Candidatus Iainarchaeaceae</taxon>
        <taxon>Candidatus Iainarchaeum</taxon>
    </lineage>
</organism>
<sequence>MPLPPCKLIPAKSTRTFHSGGPRRRDGGVFEIPINESVIIEANGFRKENKRLKMPYIDCLGYAIARSRGIKFLTGDNAFKGLENVEFVK</sequence>
<gene>
    <name evidence="1" type="ORF">HY544_02525</name>
</gene>
<proteinExistence type="predicted"/>
<reference evidence="1" key="1">
    <citation type="submission" date="2020-07" db="EMBL/GenBank/DDBJ databases">
        <title>Huge and variable diversity of episymbiotic CPR bacteria and DPANN archaea in groundwater ecosystems.</title>
        <authorList>
            <person name="He C.Y."/>
            <person name="Keren R."/>
            <person name="Whittaker M."/>
            <person name="Farag I.F."/>
            <person name="Doudna J."/>
            <person name="Cate J.H.D."/>
            <person name="Banfield J.F."/>
        </authorList>
    </citation>
    <scope>NUCLEOTIDE SEQUENCE</scope>
    <source>
        <strain evidence="1">NC_groundwater_1296_Ag_S-0.2um_52_80</strain>
    </source>
</reference>